<keyword evidence="2" id="KW-1185">Reference proteome</keyword>
<proteinExistence type="predicted"/>
<comment type="caution">
    <text evidence="1">The sequence shown here is derived from an EMBL/GenBank/DDBJ whole genome shotgun (WGS) entry which is preliminary data.</text>
</comment>
<name>A0A9P6EHV9_9AGAR</name>
<protein>
    <submittedName>
        <fullName evidence="1">Uncharacterized protein</fullName>
    </submittedName>
</protein>
<evidence type="ECO:0000313" key="1">
    <source>
        <dbReference type="EMBL" id="KAF9529958.1"/>
    </source>
</evidence>
<dbReference type="EMBL" id="MU157843">
    <property type="protein sequence ID" value="KAF9529958.1"/>
    <property type="molecule type" value="Genomic_DNA"/>
</dbReference>
<gene>
    <name evidence="1" type="ORF">CPB83DRAFT_882599</name>
</gene>
<dbReference type="Proteomes" id="UP000807306">
    <property type="component" value="Unassembled WGS sequence"/>
</dbReference>
<accession>A0A9P6EHV9</accession>
<reference evidence="1" key="1">
    <citation type="submission" date="2020-11" db="EMBL/GenBank/DDBJ databases">
        <authorList>
            <consortium name="DOE Joint Genome Institute"/>
            <person name="Ahrendt S."/>
            <person name="Riley R."/>
            <person name="Andreopoulos W."/>
            <person name="Labutti K."/>
            <person name="Pangilinan J."/>
            <person name="Ruiz-Duenas F.J."/>
            <person name="Barrasa J.M."/>
            <person name="Sanchez-Garcia M."/>
            <person name="Camarero S."/>
            <person name="Miyauchi S."/>
            <person name="Serrano A."/>
            <person name="Linde D."/>
            <person name="Babiker R."/>
            <person name="Drula E."/>
            <person name="Ayuso-Fernandez I."/>
            <person name="Pacheco R."/>
            <person name="Padilla G."/>
            <person name="Ferreira P."/>
            <person name="Barriuso J."/>
            <person name="Kellner H."/>
            <person name="Castanera R."/>
            <person name="Alfaro M."/>
            <person name="Ramirez L."/>
            <person name="Pisabarro A.G."/>
            <person name="Kuo A."/>
            <person name="Tritt A."/>
            <person name="Lipzen A."/>
            <person name="He G."/>
            <person name="Yan M."/>
            <person name="Ng V."/>
            <person name="Cullen D."/>
            <person name="Martin F."/>
            <person name="Rosso M.-N."/>
            <person name="Henrissat B."/>
            <person name="Hibbett D."/>
            <person name="Martinez A.T."/>
            <person name="Grigoriev I.V."/>
        </authorList>
    </citation>
    <scope>NUCLEOTIDE SEQUENCE</scope>
    <source>
        <strain evidence="1">CBS 506.95</strain>
    </source>
</reference>
<organism evidence="1 2">
    <name type="scientific">Crepidotus variabilis</name>
    <dbReference type="NCBI Taxonomy" id="179855"/>
    <lineage>
        <taxon>Eukaryota</taxon>
        <taxon>Fungi</taxon>
        <taxon>Dikarya</taxon>
        <taxon>Basidiomycota</taxon>
        <taxon>Agaricomycotina</taxon>
        <taxon>Agaricomycetes</taxon>
        <taxon>Agaricomycetidae</taxon>
        <taxon>Agaricales</taxon>
        <taxon>Agaricineae</taxon>
        <taxon>Crepidotaceae</taxon>
        <taxon>Crepidotus</taxon>
    </lineage>
</organism>
<sequence>MGWSNMVEYRCGCQTQLSFQLGLKPTCLFVHSYALLVQKSQSYLVGISVLRSLPATTTPTSTSQLTLPTRVGHATYGFTEAPYLELVQTIASKYKHRHDHAHKSSGLNIQPLRSPQVRIHAYTIYTLRLWPTTSSQSAPQPPTPLLIESYMLRLGLDSSSSSISAIKWPDLSSFIASSHWKNSNPATISILILLPSRIESVSLGLNSDERLGVVLVVLEVRDTLGESSVGDRFISPGSLTLNNFDLNFNFSYNYNLNRFPNIRGQRRPSFPAFLAIDLGPHHPSFAPLLFDIPRSVPGTTNANARIRFGIRTASSRIERSQVRDL</sequence>
<dbReference type="AlphaFoldDB" id="A0A9P6EHV9"/>
<evidence type="ECO:0000313" key="2">
    <source>
        <dbReference type="Proteomes" id="UP000807306"/>
    </source>
</evidence>